<protein>
    <submittedName>
        <fullName evidence="1">Uncharacterized protein</fullName>
    </submittedName>
</protein>
<evidence type="ECO:0000313" key="1">
    <source>
        <dbReference type="EMBL" id="GGI56060.1"/>
    </source>
</evidence>
<sequence length="122" mass="14463">MLTLFSCNTKIETITTTETVEILNNYKAETLFYFENNWKVLREKAIIKDYILNFDIVETEFSETNPYHIKLVTIYKNKAQYDEREAHFQELIKESGPLKLLNDKKPAEFRKSVSSFTEPKQN</sequence>
<gene>
    <name evidence="1" type="ORF">GCM10011444_03690</name>
</gene>
<reference evidence="2" key="1">
    <citation type="journal article" date="2019" name="Int. J. Syst. Evol. Microbiol.">
        <title>The Global Catalogue of Microorganisms (GCM) 10K type strain sequencing project: providing services to taxonomists for standard genome sequencing and annotation.</title>
        <authorList>
            <consortium name="The Broad Institute Genomics Platform"/>
            <consortium name="The Broad Institute Genome Sequencing Center for Infectious Disease"/>
            <person name="Wu L."/>
            <person name="Ma J."/>
        </authorList>
    </citation>
    <scope>NUCLEOTIDE SEQUENCE [LARGE SCALE GENOMIC DNA]</scope>
    <source>
        <strain evidence="2">CCM 8681</strain>
    </source>
</reference>
<keyword evidence="2" id="KW-1185">Reference proteome</keyword>
<dbReference type="Proteomes" id="UP000624701">
    <property type="component" value="Unassembled WGS sequence"/>
</dbReference>
<comment type="caution">
    <text evidence="1">The sequence shown here is derived from an EMBL/GenBank/DDBJ whole genome shotgun (WGS) entry which is preliminary data.</text>
</comment>
<organism evidence="1 2">
    <name type="scientific">Winogradskyella haliclonae</name>
    <dbReference type="NCBI Taxonomy" id="2048558"/>
    <lineage>
        <taxon>Bacteria</taxon>
        <taxon>Pseudomonadati</taxon>
        <taxon>Bacteroidota</taxon>
        <taxon>Flavobacteriia</taxon>
        <taxon>Flavobacteriales</taxon>
        <taxon>Flavobacteriaceae</taxon>
        <taxon>Winogradskyella</taxon>
    </lineage>
</organism>
<evidence type="ECO:0000313" key="2">
    <source>
        <dbReference type="Proteomes" id="UP000624701"/>
    </source>
</evidence>
<dbReference type="EMBL" id="BMDQ01000001">
    <property type="protein sequence ID" value="GGI56060.1"/>
    <property type="molecule type" value="Genomic_DNA"/>
</dbReference>
<proteinExistence type="predicted"/>
<accession>A0ABQ2BW44</accession>
<name>A0ABQ2BW44_9FLAO</name>